<sequence length="260" mass="26942">MESPSRSMLPWQRVINSQPAGPAQPTGPGLALEPLRRPGTRAKIRDFGRHLAGRAPPGKVVFGTVGEIGARRGEAARGTPVWRADGRLVLVASSWGDVPPVRAAAPGVSVTISSVVLASSTLSCPPPPRTLAPRSPAPHTSPSAPHANKYPSMPEPTVDTPGLASCGPTRLWPDTGPPQGRLTTSCSRARVVVADEARLCPGSHHSSTSLCLPRRLTVSVLECTCPGLWHRQVPVAAAHTLAPALPQAALGAAVTRGPAP</sequence>
<protein>
    <submittedName>
        <fullName evidence="2">Uncharacterized protein</fullName>
    </submittedName>
</protein>
<dbReference type="Proteomes" id="UP000324222">
    <property type="component" value="Unassembled WGS sequence"/>
</dbReference>
<name>A0A5B7CQL0_PORTR</name>
<feature type="compositionally biased region" description="Low complexity" evidence="1">
    <location>
        <begin position="18"/>
        <end position="32"/>
    </location>
</feature>
<evidence type="ECO:0000313" key="2">
    <source>
        <dbReference type="EMBL" id="MPC10616.1"/>
    </source>
</evidence>
<evidence type="ECO:0000313" key="3">
    <source>
        <dbReference type="Proteomes" id="UP000324222"/>
    </source>
</evidence>
<dbReference type="AlphaFoldDB" id="A0A5B7CQL0"/>
<organism evidence="2 3">
    <name type="scientific">Portunus trituberculatus</name>
    <name type="common">Swimming crab</name>
    <name type="synonym">Neptunus trituberculatus</name>
    <dbReference type="NCBI Taxonomy" id="210409"/>
    <lineage>
        <taxon>Eukaryota</taxon>
        <taxon>Metazoa</taxon>
        <taxon>Ecdysozoa</taxon>
        <taxon>Arthropoda</taxon>
        <taxon>Crustacea</taxon>
        <taxon>Multicrustacea</taxon>
        <taxon>Malacostraca</taxon>
        <taxon>Eumalacostraca</taxon>
        <taxon>Eucarida</taxon>
        <taxon>Decapoda</taxon>
        <taxon>Pleocyemata</taxon>
        <taxon>Brachyura</taxon>
        <taxon>Eubrachyura</taxon>
        <taxon>Portunoidea</taxon>
        <taxon>Portunidae</taxon>
        <taxon>Portuninae</taxon>
        <taxon>Portunus</taxon>
    </lineage>
</organism>
<dbReference type="EMBL" id="VSRR010000124">
    <property type="protein sequence ID" value="MPC10616.1"/>
    <property type="molecule type" value="Genomic_DNA"/>
</dbReference>
<feature type="region of interest" description="Disordered" evidence="1">
    <location>
        <begin position="1"/>
        <end position="35"/>
    </location>
</feature>
<proteinExistence type="predicted"/>
<comment type="caution">
    <text evidence="2">The sequence shown here is derived from an EMBL/GenBank/DDBJ whole genome shotgun (WGS) entry which is preliminary data.</text>
</comment>
<feature type="region of interest" description="Disordered" evidence="1">
    <location>
        <begin position="123"/>
        <end position="158"/>
    </location>
</feature>
<reference evidence="2 3" key="1">
    <citation type="submission" date="2019-05" db="EMBL/GenBank/DDBJ databases">
        <title>Another draft genome of Portunus trituberculatus and its Hox gene families provides insights of decapod evolution.</title>
        <authorList>
            <person name="Jeong J.-H."/>
            <person name="Song I."/>
            <person name="Kim S."/>
            <person name="Choi T."/>
            <person name="Kim D."/>
            <person name="Ryu S."/>
            <person name="Kim W."/>
        </authorList>
    </citation>
    <scope>NUCLEOTIDE SEQUENCE [LARGE SCALE GENOMIC DNA]</scope>
    <source>
        <tissue evidence="2">Muscle</tissue>
    </source>
</reference>
<feature type="compositionally biased region" description="Low complexity" evidence="1">
    <location>
        <begin position="131"/>
        <end position="147"/>
    </location>
</feature>
<evidence type="ECO:0000256" key="1">
    <source>
        <dbReference type="SAM" id="MobiDB-lite"/>
    </source>
</evidence>
<gene>
    <name evidence="2" type="ORF">E2C01_003253</name>
</gene>
<accession>A0A5B7CQL0</accession>
<keyword evidence="3" id="KW-1185">Reference proteome</keyword>